<sequence>MPSMAILLCLLAINGCLAAPTKRKSVSKTEVDADKIQELEKIMDEKIGDISKSVTKLDKQMEKMNNKIEDIEKHVEEEGMSAWIARKKMTAVKVDHGRRNPRKGVTVKEVGSSLHTHRVVEHLGRKDGSGVDHLAVEVGADRLAGEDGVDHLAEAVGVDHLAEAVGVDHLAGAGEVGVDRLVGEDGVDHLAGAGEVGVDRMAGEDGVDHLAEAVGVDHLAEAVGVDHLAGAGEVGVDHLAVAVDGVDHLERKGEVVGVEVEEAASAKADRSPGRRMVTAQKKAMKMDLVPPAKRNDVVLRHEGLGRNGDNAAARGGTNGVLLGEVVGVVGTVNRKSQ</sequence>
<name>A0A8K0AAK2_BRALA</name>
<proteinExistence type="predicted"/>
<accession>A0A8K0AAK2</accession>
<evidence type="ECO:0000313" key="2">
    <source>
        <dbReference type="EMBL" id="CAH1272383.1"/>
    </source>
</evidence>
<dbReference type="OrthoDB" id="10502008at2759"/>
<dbReference type="EMBL" id="OV696693">
    <property type="protein sequence ID" value="CAH1272383.1"/>
    <property type="molecule type" value="Genomic_DNA"/>
</dbReference>
<keyword evidence="3" id="KW-1185">Reference proteome</keyword>
<dbReference type="AlphaFoldDB" id="A0A8K0AAK2"/>
<evidence type="ECO:0000256" key="1">
    <source>
        <dbReference type="SAM" id="SignalP"/>
    </source>
</evidence>
<dbReference type="Proteomes" id="UP000838412">
    <property type="component" value="Chromosome 8"/>
</dbReference>
<feature type="signal peptide" evidence="1">
    <location>
        <begin position="1"/>
        <end position="18"/>
    </location>
</feature>
<feature type="chain" id="PRO_5035448731" evidence="1">
    <location>
        <begin position="19"/>
        <end position="337"/>
    </location>
</feature>
<reference evidence="2" key="1">
    <citation type="submission" date="2022-01" db="EMBL/GenBank/DDBJ databases">
        <authorList>
            <person name="Braso-Vives M."/>
        </authorList>
    </citation>
    <scope>NUCLEOTIDE SEQUENCE</scope>
</reference>
<gene>
    <name evidence="2" type="primary">Hypp4838</name>
    <name evidence="2" type="ORF">BLAG_LOCUS24036</name>
</gene>
<evidence type="ECO:0000313" key="3">
    <source>
        <dbReference type="Proteomes" id="UP000838412"/>
    </source>
</evidence>
<protein>
    <submittedName>
        <fullName evidence="2">Hypp4838 protein</fullName>
    </submittedName>
</protein>
<dbReference type="InterPro" id="IPR011049">
    <property type="entry name" value="Serralysin-like_metalloprot_C"/>
</dbReference>
<keyword evidence="1" id="KW-0732">Signal</keyword>
<dbReference type="SUPFAM" id="SSF51120">
    <property type="entry name" value="beta-Roll"/>
    <property type="match status" value="1"/>
</dbReference>
<organism evidence="2 3">
    <name type="scientific">Branchiostoma lanceolatum</name>
    <name type="common">Common lancelet</name>
    <name type="synonym">Amphioxus lanceolatum</name>
    <dbReference type="NCBI Taxonomy" id="7740"/>
    <lineage>
        <taxon>Eukaryota</taxon>
        <taxon>Metazoa</taxon>
        <taxon>Chordata</taxon>
        <taxon>Cephalochordata</taxon>
        <taxon>Leptocardii</taxon>
        <taxon>Amphioxiformes</taxon>
        <taxon>Branchiostomatidae</taxon>
        <taxon>Branchiostoma</taxon>
    </lineage>
</organism>